<dbReference type="InterPro" id="IPR021109">
    <property type="entry name" value="Peptidase_aspartic_dom_sf"/>
</dbReference>
<evidence type="ECO:0000313" key="5">
    <source>
        <dbReference type="EMBL" id="GEU72770.1"/>
    </source>
</evidence>
<dbReference type="PANTHER" id="PTHR34072:SF52">
    <property type="entry name" value="RIBONUCLEASE H"/>
    <property type="match status" value="1"/>
</dbReference>
<feature type="region of interest" description="Disordered" evidence="2">
    <location>
        <begin position="27"/>
        <end position="67"/>
    </location>
</feature>
<dbReference type="Pfam" id="PF17919">
    <property type="entry name" value="RT_RNaseH_2"/>
    <property type="match status" value="1"/>
</dbReference>
<dbReference type="InterPro" id="IPR043128">
    <property type="entry name" value="Rev_trsase/Diguanyl_cyclase"/>
</dbReference>
<dbReference type="GO" id="GO:0015074">
    <property type="term" value="P:DNA integration"/>
    <property type="evidence" value="ECO:0007669"/>
    <property type="project" value="InterPro"/>
</dbReference>
<proteinExistence type="predicted"/>
<feature type="compositionally biased region" description="Basic and acidic residues" evidence="2">
    <location>
        <begin position="669"/>
        <end position="681"/>
    </location>
</feature>
<gene>
    <name evidence="5" type="ORF">Tci_044748</name>
</gene>
<dbReference type="SMART" id="SM00343">
    <property type="entry name" value="ZnF_C2HC"/>
    <property type="match status" value="1"/>
</dbReference>
<dbReference type="SUPFAM" id="SSF53098">
    <property type="entry name" value="Ribonuclease H-like"/>
    <property type="match status" value="1"/>
</dbReference>
<name>A0A6L2MGD8_TANCI</name>
<sequence length="1337" mass="151823">MGWSGEVDGTVQVSTDDATDAAFDVKAIENDVHVSPNGSDKTNNKKHDEKTKRDDKGKSHVDTPTGVRDLRAEFEEFSYNSTNRVNDVSAPVTVGPNPTNSTNSFNTASPSDTAVSLNFGIAGKSSFMDPSIYPDDLDMPELENIVYSDDEEDVVAEADLSNLETNIFVSHILTTRFHKDHPITQIIGDLTLTLQTRSMTRMVKEQGGLHQINDEDFYTSYASFMGFMVYQMVVNSDFLYRTIEEEVKQKNDGIFISQDKYVAEILRKFGFTDIKLASTPIETEKPLLKDLDDQILCLLFVYVPDSKLLQKCHICMKLKGFLGLWYPKDSPFNLVAYSDSDYARASLDKKFTTGGCQFLGYRLIYWQCKKQTVVATSSTKAKYVAAASYCAQVLWIQKQLLDYGMKLLKQNLHKEVVVTKDVIRRDLHLDDADGVECLLNEEIFAELTRMGYEKPHLKLTFYKAFFSAQCRKFNFSNYIFHSIVRNVDCPSKILMYLRFLQVIINDLVDDVTSHNTKYTSPALIQKKVVELEHDKHTQALEILKLKQRVKKLENKKRSKSLGLKRGKIKAIDADKDITLVDAETQVDMDVELQGRIDQDASAATKDVNVAEPTIFDDEESVKLQVEEDSEIARDLVIKIFMEANKPKSKSLDNITKDEARSAGRPAAESLKRGTGVRDGRGGRGRRLGEGCSYKEFLACNPKEYDGKGGVVVLTRWIEKMENVQEMSGCSVDQKVKYTTGSFMEFCPSHEMQKLETELWNHAMVGVVHAAYTNRFHKLARLVPHLVTLERRKIKRYVYGLALQIRGMVAATEPKTIQKAEQISCALTDEAVRNGSIKKVENRENVRESSKDKNGRDDNKRTRTGNAFASTANPVERDNMGVWPKCITCNSYHAPRGSYHTCFNCNRPSHLAKDCRGVPRNVNHVNARNLTVKARYECGSTDHGPGNQWNQARGREFMLGVEEARQDPNIVTGMFTLNNHFATTIFDPGVDYSFVSTTFIPQLGIEPSELGFRYEIEIASRKLVEIDKVIKGCKLEIEGHVFDIDLIHFGHRSFDVIVGMDLLSNHKAKIMFYEKVVRILLLDDKVLRILRERPKEKVKFMMSVKASDKKQGEIVVVRGFQKCKTFDWGEEQELAFQTLKDKLCNAPVLALADGTKDFVVYCDVSGIGLGCVLMQKELFSDYHYEIRYHPRKAKVVADALSRKERVNPKRVRAMNITLQSSIKDRILTAQKEEGIAMDFVTKLPRTSSGHDTIWVIVDRLTKSAHFLPMSKDYKMDRLARLYLNEIVARYGVPISIILDRDSHFTSRFWQSMQKALETSLDMSTSYHPQIDGHSERTI</sequence>
<dbReference type="EMBL" id="BKCJ010006558">
    <property type="protein sequence ID" value="GEU72770.1"/>
    <property type="molecule type" value="Genomic_DNA"/>
</dbReference>
<feature type="region of interest" description="Disordered" evidence="2">
    <location>
        <begin position="839"/>
        <end position="866"/>
    </location>
</feature>
<feature type="compositionally biased region" description="Basic and acidic residues" evidence="2">
    <location>
        <begin position="839"/>
        <end position="860"/>
    </location>
</feature>
<keyword evidence="1" id="KW-0862">Zinc</keyword>
<dbReference type="InterPro" id="IPR001584">
    <property type="entry name" value="Integrase_cat-core"/>
</dbReference>
<feature type="compositionally biased region" description="Low complexity" evidence="2">
    <location>
        <begin position="96"/>
        <end position="108"/>
    </location>
</feature>
<dbReference type="InterPro" id="IPR041577">
    <property type="entry name" value="RT_RNaseH_2"/>
</dbReference>
<feature type="region of interest" description="Disordered" evidence="2">
    <location>
        <begin position="86"/>
        <end position="108"/>
    </location>
</feature>
<dbReference type="Pfam" id="PF08284">
    <property type="entry name" value="RVP_2"/>
    <property type="match status" value="1"/>
</dbReference>
<evidence type="ECO:0000256" key="2">
    <source>
        <dbReference type="SAM" id="MobiDB-lite"/>
    </source>
</evidence>
<accession>A0A6L2MGD8</accession>
<dbReference type="PROSITE" id="PS50158">
    <property type="entry name" value="ZF_CCHC"/>
    <property type="match status" value="1"/>
</dbReference>
<evidence type="ECO:0000256" key="1">
    <source>
        <dbReference type="PROSITE-ProRule" id="PRU00047"/>
    </source>
</evidence>
<dbReference type="GO" id="GO:0003676">
    <property type="term" value="F:nucleic acid binding"/>
    <property type="evidence" value="ECO:0007669"/>
    <property type="project" value="InterPro"/>
</dbReference>
<keyword evidence="1" id="KW-0479">Metal-binding</keyword>
<evidence type="ECO:0000259" key="3">
    <source>
        <dbReference type="PROSITE" id="PS50158"/>
    </source>
</evidence>
<reference evidence="5" key="1">
    <citation type="journal article" date="2019" name="Sci. Rep.">
        <title>Draft genome of Tanacetum cinerariifolium, the natural source of mosquito coil.</title>
        <authorList>
            <person name="Yamashiro T."/>
            <person name="Shiraishi A."/>
            <person name="Satake H."/>
            <person name="Nakayama K."/>
        </authorList>
    </citation>
    <scope>NUCLEOTIDE SEQUENCE</scope>
</reference>
<comment type="caution">
    <text evidence="5">The sequence shown here is derived from an EMBL/GenBank/DDBJ whole genome shotgun (WGS) entry which is preliminary data.</text>
</comment>
<feature type="domain" description="CCHC-type" evidence="3">
    <location>
        <begin position="901"/>
        <end position="915"/>
    </location>
</feature>
<organism evidence="5">
    <name type="scientific">Tanacetum cinerariifolium</name>
    <name type="common">Dalmatian daisy</name>
    <name type="synonym">Chrysanthemum cinerariifolium</name>
    <dbReference type="NCBI Taxonomy" id="118510"/>
    <lineage>
        <taxon>Eukaryota</taxon>
        <taxon>Viridiplantae</taxon>
        <taxon>Streptophyta</taxon>
        <taxon>Embryophyta</taxon>
        <taxon>Tracheophyta</taxon>
        <taxon>Spermatophyta</taxon>
        <taxon>Magnoliopsida</taxon>
        <taxon>eudicotyledons</taxon>
        <taxon>Gunneridae</taxon>
        <taxon>Pentapetalae</taxon>
        <taxon>asterids</taxon>
        <taxon>campanulids</taxon>
        <taxon>Asterales</taxon>
        <taxon>Asteraceae</taxon>
        <taxon>Asteroideae</taxon>
        <taxon>Anthemideae</taxon>
        <taxon>Anthemidinae</taxon>
        <taxon>Tanacetum</taxon>
    </lineage>
</organism>
<dbReference type="Gene3D" id="3.30.70.270">
    <property type="match status" value="1"/>
</dbReference>
<dbReference type="Gene3D" id="3.30.420.10">
    <property type="entry name" value="Ribonuclease H-like superfamily/Ribonuclease H"/>
    <property type="match status" value="1"/>
</dbReference>
<dbReference type="CDD" id="cd09272">
    <property type="entry name" value="RNase_HI_RT_Ty1"/>
    <property type="match status" value="1"/>
</dbReference>
<feature type="region of interest" description="Disordered" evidence="2">
    <location>
        <begin position="653"/>
        <end position="684"/>
    </location>
</feature>
<dbReference type="PROSITE" id="PS50994">
    <property type="entry name" value="INTEGRASE"/>
    <property type="match status" value="1"/>
</dbReference>
<dbReference type="SUPFAM" id="SSF50630">
    <property type="entry name" value="Acid proteases"/>
    <property type="match status" value="1"/>
</dbReference>
<dbReference type="GO" id="GO:0008270">
    <property type="term" value="F:zinc ion binding"/>
    <property type="evidence" value="ECO:0007669"/>
    <property type="project" value="UniProtKB-KW"/>
</dbReference>
<dbReference type="InterPro" id="IPR043502">
    <property type="entry name" value="DNA/RNA_pol_sf"/>
</dbReference>
<dbReference type="CDD" id="cd00303">
    <property type="entry name" value="retropepsin_like"/>
    <property type="match status" value="1"/>
</dbReference>
<evidence type="ECO:0008006" key="6">
    <source>
        <dbReference type="Google" id="ProtNLM"/>
    </source>
</evidence>
<dbReference type="InterPro" id="IPR036397">
    <property type="entry name" value="RNaseH_sf"/>
</dbReference>
<dbReference type="PANTHER" id="PTHR34072">
    <property type="entry name" value="ENZYMATIC POLYPROTEIN-RELATED"/>
    <property type="match status" value="1"/>
</dbReference>
<feature type="compositionally biased region" description="Basic and acidic residues" evidence="2">
    <location>
        <begin position="42"/>
        <end position="61"/>
    </location>
</feature>
<dbReference type="InterPro" id="IPR001878">
    <property type="entry name" value="Znf_CCHC"/>
</dbReference>
<protein>
    <recommendedName>
        <fullName evidence="6">Reverse transcriptase domain-containing protein</fullName>
    </recommendedName>
</protein>
<evidence type="ECO:0000259" key="4">
    <source>
        <dbReference type="PROSITE" id="PS50994"/>
    </source>
</evidence>
<keyword evidence="1" id="KW-0863">Zinc-finger</keyword>
<dbReference type="SUPFAM" id="SSF56672">
    <property type="entry name" value="DNA/RNA polymerases"/>
    <property type="match status" value="1"/>
</dbReference>
<dbReference type="InterPro" id="IPR012337">
    <property type="entry name" value="RNaseH-like_sf"/>
</dbReference>
<dbReference type="Gene3D" id="2.40.70.10">
    <property type="entry name" value="Acid Proteases"/>
    <property type="match status" value="1"/>
</dbReference>
<feature type="domain" description="Integrase catalytic" evidence="4">
    <location>
        <begin position="1226"/>
        <end position="1337"/>
    </location>
</feature>